<proteinExistence type="predicted"/>
<organism evidence="1">
    <name type="scientific">Siphoviridae sp. ctJhT5</name>
    <dbReference type="NCBI Taxonomy" id="2826242"/>
    <lineage>
        <taxon>Viruses</taxon>
        <taxon>Duplodnaviria</taxon>
        <taxon>Heunggongvirae</taxon>
        <taxon>Uroviricota</taxon>
        <taxon>Caudoviricetes</taxon>
    </lineage>
</organism>
<name>A0A8S5QZK3_9CAUD</name>
<evidence type="ECO:0000313" key="1">
    <source>
        <dbReference type="EMBL" id="DAE24267.1"/>
    </source>
</evidence>
<accession>A0A8S5QZK3</accession>
<protein>
    <submittedName>
        <fullName evidence="1">Uncharacterized protein</fullName>
    </submittedName>
</protein>
<dbReference type="EMBL" id="BK015771">
    <property type="protein sequence ID" value="DAE24267.1"/>
    <property type="molecule type" value="Genomic_DNA"/>
</dbReference>
<reference evidence="1" key="1">
    <citation type="journal article" date="2021" name="Proc. Natl. Acad. Sci. U.S.A.">
        <title>A Catalog of Tens of Thousands of Viruses from Human Metagenomes Reveals Hidden Associations with Chronic Diseases.</title>
        <authorList>
            <person name="Tisza M.J."/>
            <person name="Buck C.B."/>
        </authorList>
    </citation>
    <scope>NUCLEOTIDE SEQUENCE</scope>
    <source>
        <strain evidence="1">CtJhT5</strain>
    </source>
</reference>
<sequence>MPVTSPNILSHFSCNPIKSPHCHFNRNQSSNH</sequence>